<dbReference type="RefSeq" id="WP_171187183.1">
    <property type="nucleotide sequence ID" value="NZ_WTPX01000071.1"/>
</dbReference>
<protein>
    <submittedName>
        <fullName evidence="3">Uncharacterized protein</fullName>
    </submittedName>
</protein>
<feature type="chain" id="PRO_5047544336" evidence="2">
    <location>
        <begin position="25"/>
        <end position="492"/>
    </location>
</feature>
<evidence type="ECO:0000256" key="2">
    <source>
        <dbReference type="SAM" id="SignalP"/>
    </source>
</evidence>
<feature type="compositionally biased region" description="Acidic residues" evidence="1">
    <location>
        <begin position="164"/>
        <end position="177"/>
    </location>
</feature>
<organism evidence="3 4">
    <name type="scientific">Alienimonas chondri</name>
    <dbReference type="NCBI Taxonomy" id="2681879"/>
    <lineage>
        <taxon>Bacteria</taxon>
        <taxon>Pseudomonadati</taxon>
        <taxon>Planctomycetota</taxon>
        <taxon>Planctomycetia</taxon>
        <taxon>Planctomycetales</taxon>
        <taxon>Planctomycetaceae</taxon>
        <taxon>Alienimonas</taxon>
    </lineage>
</organism>
<reference evidence="3 4" key="1">
    <citation type="journal article" date="2020" name="Syst. Appl. Microbiol.">
        <title>Alienimonas chondri sp. nov., a novel planctomycete isolated from the biofilm of the red alga Chondrus crispus.</title>
        <authorList>
            <person name="Vitorino I."/>
            <person name="Albuquerque L."/>
            <person name="Wiegand S."/>
            <person name="Kallscheuer N."/>
            <person name="da Costa M.S."/>
            <person name="Lobo-da-Cunha A."/>
            <person name="Jogler C."/>
            <person name="Lage O.M."/>
        </authorList>
    </citation>
    <scope>NUCLEOTIDE SEQUENCE [LARGE SCALE GENOMIC DNA]</scope>
    <source>
        <strain evidence="3 4">LzC2</strain>
    </source>
</reference>
<evidence type="ECO:0000256" key="1">
    <source>
        <dbReference type="SAM" id="MobiDB-lite"/>
    </source>
</evidence>
<name>A0ABX1VDY4_9PLAN</name>
<dbReference type="EMBL" id="WTPX01000071">
    <property type="protein sequence ID" value="NNJ26292.1"/>
    <property type="molecule type" value="Genomic_DNA"/>
</dbReference>
<dbReference type="Proteomes" id="UP000609651">
    <property type="component" value="Unassembled WGS sequence"/>
</dbReference>
<keyword evidence="2" id="KW-0732">Signal</keyword>
<comment type="caution">
    <text evidence="3">The sequence shown here is derived from an EMBL/GenBank/DDBJ whole genome shotgun (WGS) entry which is preliminary data.</text>
</comment>
<gene>
    <name evidence="3" type="ORF">LzC2_23740</name>
</gene>
<keyword evidence="4" id="KW-1185">Reference proteome</keyword>
<accession>A0ABX1VDY4</accession>
<feature type="region of interest" description="Disordered" evidence="1">
    <location>
        <begin position="164"/>
        <end position="185"/>
    </location>
</feature>
<sequence>MSFRPTLVAATAAASLLVVPHSNGAPPSIHRRAVDRLTVTLPGGGKGELLGVFAGVAEAAGGGEVRKNPPGTVRFAVRRDDVDLDYPGLTKAWEQSDAAPVVEQPPAVPKSGDPVEIAAQLRDRLVPWMERRADEPSLSLHLEGEFDRVSDLLADVDEGLAVLDEPEEEASANEESEPSVRRPTGPWAVLSVPRKAIEAMHRTAPHRRQIALHGWNAGLRDVAYRSVDDLQESLREAGVDVRGVPAAPWDNAAPIPDEPADQPFVAKLQSDDEWAARVAIVESAYLDEFSFQGTGSTLMKTPKPGEAVNGQALMMQMAGGQYRDLLDELSQPNAFGRRAQNERRQNRNKTAIDAAERAGRTGVRVTRVTMDAAAQKATVESEFLAKDSKGNWGPIWSLREVRGFNEADPDLARRIREDPQVKGLLDGGGLGAMGGLGGLLGGGAGGGGLMELAVQGGAATKSALDVVHTQWEAFRTPYLDRLDGPPIPLPGK</sequence>
<feature type="signal peptide" evidence="2">
    <location>
        <begin position="1"/>
        <end position="24"/>
    </location>
</feature>
<proteinExistence type="predicted"/>
<evidence type="ECO:0000313" key="4">
    <source>
        <dbReference type="Proteomes" id="UP000609651"/>
    </source>
</evidence>
<evidence type="ECO:0000313" key="3">
    <source>
        <dbReference type="EMBL" id="NNJ26292.1"/>
    </source>
</evidence>